<dbReference type="Pfam" id="PF00753">
    <property type="entry name" value="Lactamase_B"/>
    <property type="match status" value="1"/>
</dbReference>
<dbReference type="PANTHER" id="PTHR42978:SF2">
    <property type="entry name" value="102 KBASES UNSTABLE REGION: FROM 1 TO 119443"/>
    <property type="match status" value="1"/>
</dbReference>
<keyword evidence="4" id="KW-0378">Hydrolase</keyword>
<comment type="catalytic activity">
    <reaction evidence="8">
        <text>3',5'-cyclic UMP + H2O = UMP + H(+)</text>
        <dbReference type="Rhea" id="RHEA:70575"/>
        <dbReference type="ChEBI" id="CHEBI:15377"/>
        <dbReference type="ChEBI" id="CHEBI:15378"/>
        <dbReference type="ChEBI" id="CHEBI:57865"/>
        <dbReference type="ChEBI" id="CHEBI:184387"/>
    </reaction>
    <physiologicalReaction direction="left-to-right" evidence="8">
        <dbReference type="Rhea" id="RHEA:70576"/>
    </physiologicalReaction>
</comment>
<feature type="domain" description="Metallo-beta-lactamase" evidence="9">
    <location>
        <begin position="44"/>
        <end position="258"/>
    </location>
</feature>
<dbReference type="Proteomes" id="UP001248709">
    <property type="component" value="Unassembled WGS sequence"/>
</dbReference>
<dbReference type="SUPFAM" id="SSF56281">
    <property type="entry name" value="Metallo-hydrolase/oxidoreductase"/>
    <property type="match status" value="1"/>
</dbReference>
<sequence>MTTIHVWHTGKVYIDRALAFREQTIHPAPYTGLCRPKSKKIWVPVSAYFIDHPKGRILVDTGWSEEIRTHPKQHLGWLSGTLFKGTLPPGQSIREHLISIGLKDTDLDYVLLTHLHQDHVSGLQHVSRAKRIMTSSQEWEAANRNFGYTRSMWQEVAVQSFELDTIPFGPFNKGVDLFRDGSLYLVHTPGHTKGQFTVMVQTSKGWVLLISDVGYAERSWKDLVLPGITTSAQEAAASLRWVQEFASRDDCRLILANHDPQVTPQLIN</sequence>
<dbReference type="RefSeq" id="WP_312000762.1">
    <property type="nucleotide sequence ID" value="NZ_JAUSUY010000003.1"/>
</dbReference>
<evidence type="ECO:0000313" key="10">
    <source>
        <dbReference type="EMBL" id="MDT3425362.1"/>
    </source>
</evidence>
<evidence type="ECO:0000256" key="1">
    <source>
        <dbReference type="ARBA" id="ARBA00001947"/>
    </source>
</evidence>
<evidence type="ECO:0000313" key="11">
    <source>
        <dbReference type="Proteomes" id="UP001248709"/>
    </source>
</evidence>
<evidence type="ECO:0000256" key="8">
    <source>
        <dbReference type="ARBA" id="ARBA00048505"/>
    </source>
</evidence>
<comment type="catalytic activity">
    <reaction evidence="6">
        <text>3',5'-cyclic CMP + H2O = CMP + H(+)</text>
        <dbReference type="Rhea" id="RHEA:72675"/>
        <dbReference type="ChEBI" id="CHEBI:15377"/>
        <dbReference type="ChEBI" id="CHEBI:15378"/>
        <dbReference type="ChEBI" id="CHEBI:58003"/>
        <dbReference type="ChEBI" id="CHEBI:60377"/>
    </reaction>
    <physiologicalReaction direction="left-to-right" evidence="6">
        <dbReference type="Rhea" id="RHEA:72676"/>
    </physiologicalReaction>
</comment>
<comment type="similarity">
    <text evidence="2">Belongs to the metallo-beta-lactamase superfamily.</text>
</comment>
<protein>
    <submittedName>
        <fullName evidence="10">Glyoxylase-like metal-dependent hydrolase (Beta-lactamase superfamily II)</fullName>
    </submittedName>
</protein>
<gene>
    <name evidence="10" type="ORF">J2Z22_000878</name>
</gene>
<dbReference type="SMART" id="SM00849">
    <property type="entry name" value="Lactamase_B"/>
    <property type="match status" value="1"/>
</dbReference>
<dbReference type="PANTHER" id="PTHR42978">
    <property type="entry name" value="QUORUM-QUENCHING LACTONASE YTNP-RELATED-RELATED"/>
    <property type="match status" value="1"/>
</dbReference>
<evidence type="ECO:0000256" key="4">
    <source>
        <dbReference type="ARBA" id="ARBA00022801"/>
    </source>
</evidence>
<evidence type="ECO:0000256" key="5">
    <source>
        <dbReference type="ARBA" id="ARBA00022833"/>
    </source>
</evidence>
<evidence type="ECO:0000256" key="3">
    <source>
        <dbReference type="ARBA" id="ARBA00022723"/>
    </source>
</evidence>
<accession>A0ABU3H3G5</accession>
<evidence type="ECO:0000256" key="2">
    <source>
        <dbReference type="ARBA" id="ARBA00007749"/>
    </source>
</evidence>
<name>A0ABU3H3G5_9BACL</name>
<comment type="caution">
    <text evidence="10">The sequence shown here is derived from an EMBL/GenBank/DDBJ whole genome shotgun (WGS) entry which is preliminary data.</text>
</comment>
<evidence type="ECO:0000256" key="7">
    <source>
        <dbReference type="ARBA" id="ARBA00034301"/>
    </source>
</evidence>
<dbReference type="InterPro" id="IPR001279">
    <property type="entry name" value="Metallo-B-lactamas"/>
</dbReference>
<dbReference type="Gene3D" id="3.60.15.10">
    <property type="entry name" value="Ribonuclease Z/Hydroxyacylglutathione hydrolase-like"/>
    <property type="match status" value="1"/>
</dbReference>
<comment type="function">
    <text evidence="7">Counteracts the endogenous Pycsar antiviral defense system. Phosphodiesterase that enables metal-dependent hydrolysis of host cyclic nucleotide Pycsar defense signals such as cCMP and cUMP.</text>
</comment>
<evidence type="ECO:0000256" key="6">
    <source>
        <dbReference type="ARBA" id="ARBA00034221"/>
    </source>
</evidence>
<keyword evidence="3" id="KW-0479">Metal-binding</keyword>
<reference evidence="10 11" key="1">
    <citation type="submission" date="2023-07" db="EMBL/GenBank/DDBJ databases">
        <title>Genomic Encyclopedia of Type Strains, Phase IV (KMG-IV): sequencing the most valuable type-strain genomes for metagenomic binning, comparative biology and taxonomic classification.</title>
        <authorList>
            <person name="Goeker M."/>
        </authorList>
    </citation>
    <scope>NUCLEOTIDE SEQUENCE [LARGE SCALE GENOMIC DNA]</scope>
    <source>
        <strain evidence="10 11">T98</strain>
    </source>
</reference>
<proteinExistence type="inferred from homology"/>
<organism evidence="10 11">
    <name type="scientific">Paenibacillus forsythiae</name>
    <dbReference type="NCBI Taxonomy" id="365616"/>
    <lineage>
        <taxon>Bacteria</taxon>
        <taxon>Bacillati</taxon>
        <taxon>Bacillota</taxon>
        <taxon>Bacilli</taxon>
        <taxon>Bacillales</taxon>
        <taxon>Paenibacillaceae</taxon>
        <taxon>Paenibacillus</taxon>
    </lineage>
</organism>
<dbReference type="EMBL" id="JAUSUY010000003">
    <property type="protein sequence ID" value="MDT3425362.1"/>
    <property type="molecule type" value="Genomic_DNA"/>
</dbReference>
<keyword evidence="5" id="KW-0862">Zinc</keyword>
<keyword evidence="11" id="KW-1185">Reference proteome</keyword>
<comment type="cofactor">
    <cofactor evidence="1">
        <name>Zn(2+)</name>
        <dbReference type="ChEBI" id="CHEBI:29105"/>
    </cofactor>
</comment>
<dbReference type="InterPro" id="IPR051013">
    <property type="entry name" value="MBL_superfamily_lactonases"/>
</dbReference>
<dbReference type="InterPro" id="IPR036866">
    <property type="entry name" value="RibonucZ/Hydroxyglut_hydro"/>
</dbReference>
<dbReference type="CDD" id="cd07729">
    <property type="entry name" value="AHL_lactonase_MBL-fold"/>
    <property type="match status" value="1"/>
</dbReference>
<evidence type="ECO:0000259" key="9">
    <source>
        <dbReference type="SMART" id="SM00849"/>
    </source>
</evidence>